<proteinExistence type="predicted"/>
<dbReference type="RefSeq" id="WP_124946967.1">
    <property type="nucleotide sequence ID" value="NZ_BHVT01000055.1"/>
</dbReference>
<dbReference type="Proteomes" id="UP000295367">
    <property type="component" value="Unassembled WGS sequence"/>
</dbReference>
<gene>
    <name evidence="1" type="ORF">EDC63_1462</name>
</gene>
<dbReference type="AlphaFoldDB" id="A0A4R3XS33"/>
<organism evidence="1 2">
    <name type="scientific">Sulfurirhabdus autotrophica</name>
    <dbReference type="NCBI Taxonomy" id="1706046"/>
    <lineage>
        <taxon>Bacteria</taxon>
        <taxon>Pseudomonadati</taxon>
        <taxon>Pseudomonadota</taxon>
        <taxon>Betaproteobacteria</taxon>
        <taxon>Nitrosomonadales</taxon>
        <taxon>Sulfuricellaceae</taxon>
        <taxon>Sulfurirhabdus</taxon>
    </lineage>
</organism>
<evidence type="ECO:0000313" key="1">
    <source>
        <dbReference type="EMBL" id="TCV78145.1"/>
    </source>
</evidence>
<dbReference type="OrthoDB" id="1333924at2"/>
<reference evidence="1 2" key="1">
    <citation type="submission" date="2019-03" db="EMBL/GenBank/DDBJ databases">
        <title>Genomic Encyclopedia of Type Strains, Phase IV (KMG-IV): sequencing the most valuable type-strain genomes for metagenomic binning, comparative biology and taxonomic classification.</title>
        <authorList>
            <person name="Goeker M."/>
        </authorList>
    </citation>
    <scope>NUCLEOTIDE SEQUENCE [LARGE SCALE GENOMIC DNA]</scope>
    <source>
        <strain evidence="1 2">DSM 100309</strain>
    </source>
</reference>
<dbReference type="EMBL" id="SMCO01000046">
    <property type="protein sequence ID" value="TCV78145.1"/>
    <property type="molecule type" value="Genomic_DNA"/>
</dbReference>
<keyword evidence="2" id="KW-1185">Reference proteome</keyword>
<comment type="caution">
    <text evidence="1">The sequence shown here is derived from an EMBL/GenBank/DDBJ whole genome shotgun (WGS) entry which is preliminary data.</text>
</comment>
<evidence type="ECO:0000313" key="2">
    <source>
        <dbReference type="Proteomes" id="UP000295367"/>
    </source>
</evidence>
<name>A0A4R3XS33_9PROT</name>
<accession>A0A4R3XS33</accession>
<protein>
    <submittedName>
        <fullName evidence="1">Uncharacterized protein</fullName>
    </submittedName>
</protein>
<sequence>MRYFDRYMRGEYEAVWAELTNLGAKAQQAEVFDDVRAVALETMRRVRENINTIVDRLAGHGYRFDQYPDGSPIPYSFGPIVQPSGELVAQVNEFENLAGAIPLSLRIFWETVGAVSLMGRVPEGWPSYTDPLVVQPPDACILDFHDWRAAVEEYGENETGPFVAAIAPDMLHKDNVSGGAPYGFSLPNTAIDDVLMNERHNLPFVPYLRLAILKWGGFPGIGFGKLREEWHIKDGGSDIEWLLDLRTGLIDF</sequence>